<gene>
    <name evidence="3" type="ORF">EIP91_011541</name>
</gene>
<name>A0A4R0RVY6_9APHY</name>
<dbReference type="SUPFAM" id="SSF55729">
    <property type="entry name" value="Acyl-CoA N-acyltransferases (Nat)"/>
    <property type="match status" value="1"/>
</dbReference>
<reference evidence="3 4" key="1">
    <citation type="submission" date="2018-11" db="EMBL/GenBank/DDBJ databases">
        <title>Genome assembly of Steccherinum ochraceum LE-BIN_3174, the white-rot fungus of the Steccherinaceae family (The Residual Polyporoid clade, Polyporales, Basidiomycota).</title>
        <authorList>
            <person name="Fedorova T.V."/>
            <person name="Glazunova O.A."/>
            <person name="Landesman E.O."/>
            <person name="Moiseenko K.V."/>
            <person name="Psurtseva N.V."/>
            <person name="Savinova O.S."/>
            <person name="Shakhova N.V."/>
            <person name="Tyazhelova T.V."/>
            <person name="Vasina D.V."/>
        </authorList>
    </citation>
    <scope>NUCLEOTIDE SEQUENCE [LARGE SCALE GENOMIC DNA]</scope>
    <source>
        <strain evidence="3 4">LE-BIN_3174</strain>
    </source>
</reference>
<feature type="compositionally biased region" description="Polar residues" evidence="1">
    <location>
        <begin position="1"/>
        <end position="17"/>
    </location>
</feature>
<proteinExistence type="predicted"/>
<dbReference type="InterPro" id="IPR016181">
    <property type="entry name" value="Acyl_CoA_acyltransferase"/>
</dbReference>
<dbReference type="Pfam" id="PF13302">
    <property type="entry name" value="Acetyltransf_3"/>
    <property type="match status" value="1"/>
</dbReference>
<dbReference type="Proteomes" id="UP000292702">
    <property type="component" value="Unassembled WGS sequence"/>
</dbReference>
<dbReference type="PANTHER" id="PTHR43328:SF1">
    <property type="entry name" value="N-ACETYLTRANSFERASE DOMAIN-CONTAINING PROTEIN"/>
    <property type="match status" value="1"/>
</dbReference>
<dbReference type="Gene3D" id="3.40.630.30">
    <property type="match status" value="1"/>
</dbReference>
<evidence type="ECO:0000313" key="4">
    <source>
        <dbReference type="Proteomes" id="UP000292702"/>
    </source>
</evidence>
<evidence type="ECO:0000259" key="2">
    <source>
        <dbReference type="Pfam" id="PF13302"/>
    </source>
</evidence>
<accession>A0A4R0RVY6</accession>
<evidence type="ECO:0000256" key="1">
    <source>
        <dbReference type="SAM" id="MobiDB-lite"/>
    </source>
</evidence>
<dbReference type="GO" id="GO:0016747">
    <property type="term" value="F:acyltransferase activity, transferring groups other than amino-acyl groups"/>
    <property type="evidence" value="ECO:0007669"/>
    <property type="project" value="InterPro"/>
</dbReference>
<dbReference type="AlphaFoldDB" id="A0A4R0RVY6"/>
<organism evidence="3 4">
    <name type="scientific">Steccherinum ochraceum</name>
    <dbReference type="NCBI Taxonomy" id="92696"/>
    <lineage>
        <taxon>Eukaryota</taxon>
        <taxon>Fungi</taxon>
        <taxon>Dikarya</taxon>
        <taxon>Basidiomycota</taxon>
        <taxon>Agaricomycotina</taxon>
        <taxon>Agaricomycetes</taxon>
        <taxon>Polyporales</taxon>
        <taxon>Steccherinaceae</taxon>
        <taxon>Steccherinum</taxon>
    </lineage>
</organism>
<feature type="domain" description="N-acetyltransferase" evidence="2">
    <location>
        <begin position="31"/>
        <end position="217"/>
    </location>
</feature>
<dbReference type="InterPro" id="IPR000182">
    <property type="entry name" value="GNAT_dom"/>
</dbReference>
<protein>
    <recommendedName>
        <fullName evidence="2">N-acetyltransferase domain-containing protein</fullName>
    </recommendedName>
</protein>
<keyword evidence="4" id="KW-1185">Reference proteome</keyword>
<dbReference type="OrthoDB" id="630895at2759"/>
<sequence length="245" mass="26882">MDSSPSSLSPLQVNPSTGEPYLQLPSPHESIIITPPRLSDAPSVLHHMKDPAVNKWLSGPPQPYMEHHATGFLSSVKAVCDDALKEIAENEASAAEKPFLLGTCPVRTLREVKPDGTDVMLGDVGLLRCGFPDVQDDAERKRLAEENQSRPVGDPKIVWCFGDYLGSSHHGRGIMSAAVATIITKWMVPRMGARLIRVEAFKGNGGSVRVFEKNGFVLEETVDFEKVISSGQKVTGMHVLWWRRS</sequence>
<evidence type="ECO:0000313" key="3">
    <source>
        <dbReference type="EMBL" id="TCD68088.1"/>
    </source>
</evidence>
<comment type="caution">
    <text evidence="3">The sequence shown here is derived from an EMBL/GenBank/DDBJ whole genome shotgun (WGS) entry which is preliminary data.</text>
</comment>
<feature type="region of interest" description="Disordered" evidence="1">
    <location>
        <begin position="1"/>
        <end position="27"/>
    </location>
</feature>
<dbReference type="EMBL" id="RWJN01000076">
    <property type="protein sequence ID" value="TCD68088.1"/>
    <property type="molecule type" value="Genomic_DNA"/>
</dbReference>
<dbReference type="STRING" id="92696.A0A4R0RVY6"/>
<dbReference type="PANTHER" id="PTHR43328">
    <property type="entry name" value="ACETYLTRANSFERASE-RELATED"/>
    <property type="match status" value="1"/>
</dbReference>